<dbReference type="STRING" id="299262.BWR18_13695"/>
<accession>A0A1P8MXG8</accession>
<dbReference type="RefSeq" id="WP_076629025.1">
    <property type="nucleotide sequence ID" value="NZ_CP019312.1"/>
</dbReference>
<gene>
    <name evidence="1" type="ORF">BWR18_13695</name>
</gene>
<keyword evidence="2" id="KW-1185">Reference proteome</keyword>
<sequence length="150" mass="16651">MSDDWLWFEGVIKPLNWGKNTYTILRLPDDIAAALPPKTKRIEGEFADVPINLALNKAPVIDGLFVYTGRTFLRDSGLEVGHPFDARIRPVDPNVVEVPEEVSAAIRGAGRSTQWAALTPGQQRSKLHLVNIAKRSDTRAKRIAKLIAEL</sequence>
<dbReference type="Pfam" id="PF13376">
    <property type="entry name" value="OmdA"/>
    <property type="match status" value="1"/>
</dbReference>
<evidence type="ECO:0000313" key="1">
    <source>
        <dbReference type="EMBL" id="APX12619.1"/>
    </source>
</evidence>
<reference evidence="1 2" key="1">
    <citation type="submission" date="2017-01" db="EMBL/GenBank/DDBJ databases">
        <title>Complete genome of Tateyamaria omphalii DOK1-4 isolated from seawater in Dokdo.</title>
        <authorList>
            <person name="Kim J.H."/>
            <person name="Chi W.-J."/>
        </authorList>
    </citation>
    <scope>NUCLEOTIDE SEQUENCE [LARGE SCALE GENOMIC DNA]</scope>
    <source>
        <strain evidence="1 2">DOK1-4</strain>
    </source>
</reference>
<dbReference type="KEGG" id="tom:BWR18_13695"/>
<dbReference type="AlphaFoldDB" id="A0A1P8MXG8"/>
<dbReference type="EMBL" id="CP019312">
    <property type="protein sequence ID" value="APX12619.1"/>
    <property type="molecule type" value="Genomic_DNA"/>
</dbReference>
<proteinExistence type="predicted"/>
<organism evidence="1 2">
    <name type="scientific">Tateyamaria omphalii</name>
    <dbReference type="NCBI Taxonomy" id="299262"/>
    <lineage>
        <taxon>Bacteria</taxon>
        <taxon>Pseudomonadati</taxon>
        <taxon>Pseudomonadota</taxon>
        <taxon>Alphaproteobacteria</taxon>
        <taxon>Rhodobacterales</taxon>
        <taxon>Roseobacteraceae</taxon>
        <taxon>Tateyamaria</taxon>
    </lineage>
</organism>
<protein>
    <recommendedName>
        <fullName evidence="3">DUF1905 domain-containing protein</fullName>
    </recommendedName>
</protein>
<dbReference type="Proteomes" id="UP000186336">
    <property type="component" value="Chromosome"/>
</dbReference>
<evidence type="ECO:0000313" key="2">
    <source>
        <dbReference type="Proteomes" id="UP000186336"/>
    </source>
</evidence>
<name>A0A1P8MXG8_9RHOB</name>
<evidence type="ECO:0008006" key="3">
    <source>
        <dbReference type="Google" id="ProtNLM"/>
    </source>
</evidence>